<dbReference type="PROSITE" id="PS50089">
    <property type="entry name" value="ZF_RING_2"/>
    <property type="match status" value="1"/>
</dbReference>
<accession>A0ABQ8SAQ6</accession>
<evidence type="ECO:0000256" key="2">
    <source>
        <dbReference type="ARBA" id="ARBA00022771"/>
    </source>
</evidence>
<proteinExistence type="predicted"/>
<dbReference type="InterPro" id="IPR004162">
    <property type="entry name" value="SINA-like_animal"/>
</dbReference>
<dbReference type="Gene3D" id="3.30.40.10">
    <property type="entry name" value="Zinc/RING finger domain, C3HC4 (zinc finger)"/>
    <property type="match status" value="1"/>
</dbReference>
<evidence type="ECO:0000313" key="6">
    <source>
        <dbReference type="EMBL" id="KAJ4431003.1"/>
    </source>
</evidence>
<comment type="caution">
    <text evidence="6">The sequence shown here is derived from an EMBL/GenBank/DDBJ whole genome shotgun (WGS) entry which is preliminary data.</text>
</comment>
<gene>
    <name evidence="6" type="ORF">ANN_19596</name>
</gene>
<evidence type="ECO:0000313" key="7">
    <source>
        <dbReference type="Proteomes" id="UP001148838"/>
    </source>
</evidence>
<dbReference type="SUPFAM" id="SSF57850">
    <property type="entry name" value="RING/U-box"/>
    <property type="match status" value="1"/>
</dbReference>
<keyword evidence="1" id="KW-0479">Metal-binding</keyword>
<keyword evidence="2 4" id="KW-0863">Zinc-finger</keyword>
<dbReference type="Proteomes" id="UP001148838">
    <property type="component" value="Unassembled WGS sequence"/>
</dbReference>
<protein>
    <recommendedName>
        <fullName evidence="5">RING-type domain-containing protein</fullName>
    </recommendedName>
</protein>
<feature type="domain" description="RING-type" evidence="5">
    <location>
        <begin position="43"/>
        <end position="78"/>
    </location>
</feature>
<sequence length="340" mass="38498">MAGLCESGNELLGSLKASKNAAMFTMARTAKTIDTNILEELKCPVCMEYMKPPIRMCANAHNFCESCRFRLIKCPLCQSDFLPSRNIALENIAQKMKPCKSRTSERTESITEFKKYIECLYCLYVPKKCSLGGSCNWEGTLRNLKLHIRNDHATDISGAFRIVIHDLMGNTRTFYRTVITTLNELFILVFEVNNKALLCSVMYIGSTSAASNFKFNLIIHKDDKKCIHLCYTCESFLRDLDTILEPGVCASLHYDILKDFIVEENKLYCEMEIFRDDSEDYFIRRMDNHSELVLNVVGAGPKTGIAILFREVPRDNTPLRAAPLPLALSLLSAVAHSVIQ</sequence>
<evidence type="ECO:0000256" key="1">
    <source>
        <dbReference type="ARBA" id="ARBA00022723"/>
    </source>
</evidence>
<evidence type="ECO:0000256" key="4">
    <source>
        <dbReference type="PROSITE-ProRule" id="PRU00175"/>
    </source>
</evidence>
<dbReference type="InterPro" id="IPR013083">
    <property type="entry name" value="Znf_RING/FYVE/PHD"/>
</dbReference>
<evidence type="ECO:0000259" key="5">
    <source>
        <dbReference type="PROSITE" id="PS50089"/>
    </source>
</evidence>
<organism evidence="6 7">
    <name type="scientific">Periplaneta americana</name>
    <name type="common">American cockroach</name>
    <name type="synonym">Blatta americana</name>
    <dbReference type="NCBI Taxonomy" id="6978"/>
    <lineage>
        <taxon>Eukaryota</taxon>
        <taxon>Metazoa</taxon>
        <taxon>Ecdysozoa</taxon>
        <taxon>Arthropoda</taxon>
        <taxon>Hexapoda</taxon>
        <taxon>Insecta</taxon>
        <taxon>Pterygota</taxon>
        <taxon>Neoptera</taxon>
        <taxon>Polyneoptera</taxon>
        <taxon>Dictyoptera</taxon>
        <taxon>Blattodea</taxon>
        <taxon>Blattoidea</taxon>
        <taxon>Blattidae</taxon>
        <taxon>Blattinae</taxon>
        <taxon>Periplaneta</taxon>
    </lineage>
</organism>
<dbReference type="SUPFAM" id="SSF49599">
    <property type="entry name" value="TRAF domain-like"/>
    <property type="match status" value="1"/>
</dbReference>
<dbReference type="PANTHER" id="PTHR45877:SF2">
    <property type="entry name" value="E3 UBIQUITIN-PROTEIN LIGASE SINA-RELATED"/>
    <property type="match status" value="1"/>
</dbReference>
<dbReference type="Pfam" id="PF21362">
    <property type="entry name" value="Sina_RING"/>
    <property type="match status" value="1"/>
</dbReference>
<dbReference type="InterPro" id="IPR008974">
    <property type="entry name" value="TRAF-like"/>
</dbReference>
<keyword evidence="7" id="KW-1185">Reference proteome</keyword>
<dbReference type="Gene3D" id="2.60.210.10">
    <property type="entry name" value="Apoptosis, Tumor Necrosis Factor Receptor Associated Protein 2, Chain A"/>
    <property type="match status" value="1"/>
</dbReference>
<dbReference type="EMBL" id="JAJSOF020000031">
    <property type="protein sequence ID" value="KAJ4431003.1"/>
    <property type="molecule type" value="Genomic_DNA"/>
</dbReference>
<name>A0ABQ8SAQ6_PERAM</name>
<evidence type="ECO:0000256" key="3">
    <source>
        <dbReference type="ARBA" id="ARBA00022833"/>
    </source>
</evidence>
<reference evidence="6 7" key="1">
    <citation type="journal article" date="2022" name="Allergy">
        <title>Genome assembly and annotation of Periplaneta americana reveal a comprehensive cockroach allergen profile.</title>
        <authorList>
            <person name="Wang L."/>
            <person name="Xiong Q."/>
            <person name="Saelim N."/>
            <person name="Wang L."/>
            <person name="Nong W."/>
            <person name="Wan A.T."/>
            <person name="Shi M."/>
            <person name="Liu X."/>
            <person name="Cao Q."/>
            <person name="Hui J.H.L."/>
            <person name="Sookrung N."/>
            <person name="Leung T.F."/>
            <person name="Tungtrongchitr A."/>
            <person name="Tsui S.K.W."/>
        </authorList>
    </citation>
    <scope>NUCLEOTIDE SEQUENCE [LARGE SCALE GENOMIC DNA]</scope>
    <source>
        <strain evidence="6">PWHHKU_190912</strain>
    </source>
</reference>
<dbReference type="InterPro" id="IPR001841">
    <property type="entry name" value="Znf_RING"/>
</dbReference>
<dbReference type="InterPro" id="IPR049548">
    <property type="entry name" value="Sina-like_RING"/>
</dbReference>
<keyword evidence="3" id="KW-0862">Zinc</keyword>
<dbReference type="PANTHER" id="PTHR45877">
    <property type="entry name" value="E3 UBIQUITIN-PROTEIN LIGASE SIAH2"/>
    <property type="match status" value="1"/>
</dbReference>